<organism evidence="1 2">
    <name type="scientific">Thermoflexibacter ruber</name>
    <dbReference type="NCBI Taxonomy" id="1003"/>
    <lineage>
        <taxon>Bacteria</taxon>
        <taxon>Pseudomonadati</taxon>
        <taxon>Bacteroidota</taxon>
        <taxon>Cytophagia</taxon>
        <taxon>Cytophagales</taxon>
        <taxon>Thermoflexibacteraceae</taxon>
        <taxon>Thermoflexibacter</taxon>
    </lineage>
</organism>
<protein>
    <submittedName>
        <fullName evidence="1">Uncharacterized protein</fullName>
    </submittedName>
</protein>
<dbReference type="EMBL" id="FONY01000038">
    <property type="protein sequence ID" value="SFF46774.1"/>
    <property type="molecule type" value="Genomic_DNA"/>
</dbReference>
<sequence length="181" mass="21655">MTFVTVSQFYKIDFNISMTNKEFWINYAYQLVQNKEAVIESSNDTLTICLHGVNNILINFVFLEDNLIDILFSEENSIVNISYRIFYQFTDPLISKTHCSLITKFLEIPLLKEWRQVDYLFEDRLYKSEIFVGEGTRTFYQYKPKYISFFFKLKIWFYESYTLGTLIQPLKTQVEKNIKPA</sequence>
<gene>
    <name evidence="1" type="ORF">SAMN04488541_10389</name>
</gene>
<keyword evidence="2" id="KW-1185">Reference proteome</keyword>
<dbReference type="AlphaFoldDB" id="A0A1I2IWV4"/>
<evidence type="ECO:0000313" key="1">
    <source>
        <dbReference type="EMBL" id="SFF46774.1"/>
    </source>
</evidence>
<accession>A0A1I2IWV4</accession>
<dbReference type="STRING" id="1003.SAMN04488541_10389"/>
<reference evidence="1 2" key="1">
    <citation type="submission" date="2016-10" db="EMBL/GenBank/DDBJ databases">
        <authorList>
            <person name="de Groot N.N."/>
        </authorList>
    </citation>
    <scope>NUCLEOTIDE SEQUENCE [LARGE SCALE GENOMIC DNA]</scope>
    <source>
        <strain>GEY</strain>
        <strain evidence="2">DSM 9560</strain>
    </source>
</reference>
<proteinExistence type="predicted"/>
<dbReference type="Proteomes" id="UP000199513">
    <property type="component" value="Unassembled WGS sequence"/>
</dbReference>
<name>A0A1I2IWV4_9BACT</name>
<evidence type="ECO:0000313" key="2">
    <source>
        <dbReference type="Proteomes" id="UP000199513"/>
    </source>
</evidence>